<dbReference type="AlphaFoldDB" id="A0AAV5LU08"/>
<accession>A0AAV5LU08</accession>
<proteinExistence type="predicted"/>
<reference evidence="1 2" key="1">
    <citation type="journal article" date="2021" name="Commun. Biol.">
        <title>The genome of Shorea leprosula (Dipterocarpaceae) highlights the ecological relevance of drought in aseasonal tropical rainforests.</title>
        <authorList>
            <person name="Ng K.K.S."/>
            <person name="Kobayashi M.J."/>
            <person name="Fawcett J.A."/>
            <person name="Hatakeyama M."/>
            <person name="Paape T."/>
            <person name="Ng C.H."/>
            <person name="Ang C.C."/>
            <person name="Tnah L.H."/>
            <person name="Lee C.T."/>
            <person name="Nishiyama T."/>
            <person name="Sese J."/>
            <person name="O'Brien M.J."/>
            <person name="Copetti D."/>
            <person name="Mohd Noor M.I."/>
            <person name="Ong R.C."/>
            <person name="Putra M."/>
            <person name="Sireger I.Z."/>
            <person name="Indrioko S."/>
            <person name="Kosugi Y."/>
            <person name="Izuno A."/>
            <person name="Isagi Y."/>
            <person name="Lee S.L."/>
            <person name="Shimizu K.K."/>
        </authorList>
    </citation>
    <scope>NUCLEOTIDE SEQUENCE [LARGE SCALE GENOMIC DNA]</scope>
    <source>
        <strain evidence="1">214</strain>
    </source>
</reference>
<dbReference type="Proteomes" id="UP001054252">
    <property type="component" value="Unassembled WGS sequence"/>
</dbReference>
<evidence type="ECO:0000313" key="1">
    <source>
        <dbReference type="EMBL" id="GKV40151.1"/>
    </source>
</evidence>
<protein>
    <submittedName>
        <fullName evidence="1">Uncharacterized protein</fullName>
    </submittedName>
</protein>
<gene>
    <name evidence="1" type="ORF">SLEP1_g47818</name>
</gene>
<organism evidence="1 2">
    <name type="scientific">Rubroshorea leprosula</name>
    <dbReference type="NCBI Taxonomy" id="152421"/>
    <lineage>
        <taxon>Eukaryota</taxon>
        <taxon>Viridiplantae</taxon>
        <taxon>Streptophyta</taxon>
        <taxon>Embryophyta</taxon>
        <taxon>Tracheophyta</taxon>
        <taxon>Spermatophyta</taxon>
        <taxon>Magnoliopsida</taxon>
        <taxon>eudicotyledons</taxon>
        <taxon>Gunneridae</taxon>
        <taxon>Pentapetalae</taxon>
        <taxon>rosids</taxon>
        <taxon>malvids</taxon>
        <taxon>Malvales</taxon>
        <taxon>Dipterocarpaceae</taxon>
        <taxon>Rubroshorea</taxon>
    </lineage>
</organism>
<comment type="caution">
    <text evidence="1">The sequence shown here is derived from an EMBL/GenBank/DDBJ whole genome shotgun (WGS) entry which is preliminary data.</text>
</comment>
<keyword evidence="2" id="KW-1185">Reference proteome</keyword>
<name>A0AAV5LU08_9ROSI</name>
<sequence>MHPSIPNVDVFDLLPLIQILNLLLLRKFPLQLGIVFILWVHSRALEIALQFALSPFPPSFSGLSPSSLLRYSAYFIGLFPFCQ</sequence>
<evidence type="ECO:0000313" key="2">
    <source>
        <dbReference type="Proteomes" id="UP001054252"/>
    </source>
</evidence>
<dbReference type="EMBL" id="BPVZ01000139">
    <property type="protein sequence ID" value="GKV40151.1"/>
    <property type="molecule type" value="Genomic_DNA"/>
</dbReference>